<dbReference type="Proteomes" id="UP000004690">
    <property type="component" value="Unassembled WGS sequence"/>
</dbReference>
<feature type="chain" id="PRO_5003668529" evidence="1">
    <location>
        <begin position="20"/>
        <end position="202"/>
    </location>
</feature>
<proteinExistence type="predicted"/>
<dbReference type="EMBL" id="JH651379">
    <property type="protein sequence ID" value="EIJ39128.1"/>
    <property type="molecule type" value="Genomic_DNA"/>
</dbReference>
<name>I3C685_9FLAO</name>
<gene>
    <name evidence="2" type="ORF">JoomaDRAFT_2135</name>
</gene>
<evidence type="ECO:0000313" key="2">
    <source>
        <dbReference type="EMBL" id="EIJ39128.1"/>
    </source>
</evidence>
<dbReference type="AlphaFoldDB" id="I3C685"/>
<sequence length="202" mass="22839">MCRKLIVLVVIASFLSCHHARYTTSTGANGALDFTEGRWVLNDATCVNCDGVRLENKLMEFLKECIKDSIVNLHQERQHKLIMSKISFEPSKTELREISKGTDASYLITLEGKIVKNEFGGMGYQRDEPYVDVENIAEVSIAFYDLKTQTQIHYINTRGAVSVSKDEDDDDGDFVFAPSAYNILSKAIRKDVKKIKKNCKCK</sequence>
<dbReference type="OrthoDB" id="1427124at2"/>
<keyword evidence="3" id="KW-1185">Reference proteome</keyword>
<organism evidence="2 3">
    <name type="scientific">Galbibacter orientalis DSM 19592</name>
    <dbReference type="NCBI Taxonomy" id="926559"/>
    <lineage>
        <taxon>Bacteria</taxon>
        <taxon>Pseudomonadati</taxon>
        <taxon>Bacteroidota</taxon>
        <taxon>Flavobacteriia</taxon>
        <taxon>Flavobacteriales</taxon>
        <taxon>Flavobacteriaceae</taxon>
        <taxon>Galbibacter</taxon>
    </lineage>
</organism>
<keyword evidence="1" id="KW-0732">Signal</keyword>
<dbReference type="eggNOG" id="ENOG503300I">
    <property type="taxonomic scope" value="Bacteria"/>
</dbReference>
<protein>
    <submittedName>
        <fullName evidence="2">Uncharacterized protein</fullName>
    </submittedName>
</protein>
<dbReference type="RefSeq" id="WP_008612496.1">
    <property type="nucleotide sequence ID" value="NZ_JH651379.1"/>
</dbReference>
<accession>I3C685</accession>
<dbReference type="HOGENOM" id="CLU_1353126_0_0_10"/>
<dbReference type="PROSITE" id="PS51257">
    <property type="entry name" value="PROKAR_LIPOPROTEIN"/>
    <property type="match status" value="1"/>
</dbReference>
<evidence type="ECO:0000256" key="1">
    <source>
        <dbReference type="SAM" id="SignalP"/>
    </source>
</evidence>
<feature type="signal peptide" evidence="1">
    <location>
        <begin position="1"/>
        <end position="19"/>
    </location>
</feature>
<evidence type="ECO:0000313" key="3">
    <source>
        <dbReference type="Proteomes" id="UP000004690"/>
    </source>
</evidence>
<reference evidence="2 3" key="1">
    <citation type="submission" date="2012-02" db="EMBL/GenBank/DDBJ databases">
        <title>Improved High-Quality Draft genome of Joostella marina DSM 19592.</title>
        <authorList>
            <consortium name="US DOE Joint Genome Institute (JGI-PGF)"/>
            <person name="Lucas S."/>
            <person name="Copeland A."/>
            <person name="Lapidus A."/>
            <person name="Bruce D."/>
            <person name="Goodwin L."/>
            <person name="Pitluck S."/>
            <person name="Peters L."/>
            <person name="Chertkov O."/>
            <person name="Ovchinnikova G."/>
            <person name="Kyrpides N."/>
            <person name="Mavromatis K."/>
            <person name="Detter J.C."/>
            <person name="Han C."/>
            <person name="Land M."/>
            <person name="Hauser L."/>
            <person name="Markowitz V."/>
            <person name="Cheng J.-F."/>
            <person name="Hugenholtz P."/>
            <person name="Woyke T."/>
            <person name="Wu D."/>
            <person name="Tindall B."/>
            <person name="Brambilla E."/>
            <person name="Klenk H.-P."/>
            <person name="Eisen J.A."/>
        </authorList>
    </citation>
    <scope>NUCLEOTIDE SEQUENCE [LARGE SCALE GENOMIC DNA]</scope>
    <source>
        <strain evidence="2 3">DSM 19592</strain>
    </source>
</reference>